<dbReference type="Proteomes" id="UP000217561">
    <property type="component" value="Unassembled WGS sequence"/>
</dbReference>
<protein>
    <submittedName>
        <fullName evidence="1">Uncharacterized protein</fullName>
    </submittedName>
</protein>
<proteinExistence type="predicted"/>
<name>A0ABX4HRD0_9BACI</name>
<reference evidence="1 2" key="1">
    <citation type="submission" date="2017-08" db="EMBL/GenBank/DDBJ databases">
        <title>Salimicrobium alkalisoli sp. nov., isolated from saline alkaline soil.</title>
        <authorList>
            <person name="Zhang G."/>
            <person name="Xiong Q."/>
        </authorList>
    </citation>
    <scope>NUCLEOTIDE SEQUENCE [LARGE SCALE GENOMIC DNA]</scope>
    <source>
        <strain evidence="1 2">WN024</strain>
    </source>
</reference>
<dbReference type="RefSeq" id="WP_095821974.1">
    <property type="nucleotide sequence ID" value="NZ_NSGH01000009.1"/>
</dbReference>
<accession>A0ABX4HRD0</accession>
<organism evidence="1 2">
    <name type="scientific">Salimicrobium humidisoli</name>
    <dbReference type="NCBI Taxonomy" id="2029857"/>
    <lineage>
        <taxon>Bacteria</taxon>
        <taxon>Bacillati</taxon>
        <taxon>Bacillota</taxon>
        <taxon>Bacilli</taxon>
        <taxon>Bacillales</taxon>
        <taxon>Bacillaceae</taxon>
        <taxon>Salimicrobium</taxon>
    </lineage>
</organism>
<evidence type="ECO:0000313" key="1">
    <source>
        <dbReference type="EMBL" id="PBB05744.1"/>
    </source>
</evidence>
<comment type="caution">
    <text evidence="1">The sequence shown here is derived from an EMBL/GenBank/DDBJ whole genome shotgun (WGS) entry which is preliminary data.</text>
</comment>
<dbReference type="EMBL" id="NSGH01000009">
    <property type="protein sequence ID" value="PBB05744.1"/>
    <property type="molecule type" value="Genomic_DNA"/>
</dbReference>
<gene>
    <name evidence="1" type="ORF">CKW00_07015</name>
</gene>
<keyword evidence="2" id="KW-1185">Reference proteome</keyword>
<evidence type="ECO:0000313" key="2">
    <source>
        <dbReference type="Proteomes" id="UP000217561"/>
    </source>
</evidence>
<sequence length="61" mass="6529">MNSKVILSLGIANELVKRGNRVIEIKPSTKAKGNAAFVFEVTAKFTADLAEVAEARGIVIK</sequence>